<evidence type="ECO:0000313" key="1">
    <source>
        <dbReference type="Proteomes" id="UP000887577"/>
    </source>
</evidence>
<dbReference type="AlphaFoldDB" id="A0A914YZC4"/>
<protein>
    <submittedName>
        <fullName evidence="2">Uncharacterized protein</fullName>
    </submittedName>
</protein>
<proteinExistence type="predicted"/>
<sequence length="170" mass="20062">MPRRSRRARSIVNRFSSDNYPLLKVEKDPENPKTVPRIIRSRSLDVYAEDENPANASRQYSNFFYEEMRRNVGQIRIPLVTEVLQMSQYMIKMRNIEIDFIEDVIGKMIEQKVEQELIDIWETALKAYSGKLFLDFKKFANQLEMPDLSRKKYQSVSSGIIRNCESCNPK</sequence>
<reference evidence="2" key="1">
    <citation type="submission" date="2022-11" db="UniProtKB">
        <authorList>
            <consortium name="WormBaseParasite"/>
        </authorList>
    </citation>
    <scope>IDENTIFICATION</scope>
</reference>
<dbReference type="Proteomes" id="UP000887577">
    <property type="component" value="Unplaced"/>
</dbReference>
<dbReference type="WBParaSite" id="PSU_v2.g498.t1">
    <property type="protein sequence ID" value="PSU_v2.g498.t1"/>
    <property type="gene ID" value="PSU_v2.g498"/>
</dbReference>
<name>A0A914YZC4_9BILA</name>
<keyword evidence="1" id="KW-1185">Reference proteome</keyword>
<organism evidence="1 2">
    <name type="scientific">Panagrolaimus superbus</name>
    <dbReference type="NCBI Taxonomy" id="310955"/>
    <lineage>
        <taxon>Eukaryota</taxon>
        <taxon>Metazoa</taxon>
        <taxon>Ecdysozoa</taxon>
        <taxon>Nematoda</taxon>
        <taxon>Chromadorea</taxon>
        <taxon>Rhabditida</taxon>
        <taxon>Tylenchina</taxon>
        <taxon>Panagrolaimomorpha</taxon>
        <taxon>Panagrolaimoidea</taxon>
        <taxon>Panagrolaimidae</taxon>
        <taxon>Panagrolaimus</taxon>
    </lineage>
</organism>
<evidence type="ECO:0000313" key="2">
    <source>
        <dbReference type="WBParaSite" id="PSU_v2.g498.t1"/>
    </source>
</evidence>
<accession>A0A914YZC4</accession>